<feature type="compositionally biased region" description="Low complexity" evidence="1">
    <location>
        <begin position="653"/>
        <end position="675"/>
    </location>
</feature>
<feature type="compositionally biased region" description="Low complexity" evidence="1">
    <location>
        <begin position="1237"/>
        <end position="1250"/>
    </location>
</feature>
<feature type="region of interest" description="Disordered" evidence="1">
    <location>
        <begin position="1927"/>
        <end position="1979"/>
    </location>
</feature>
<feature type="compositionally biased region" description="Low complexity" evidence="1">
    <location>
        <begin position="341"/>
        <end position="351"/>
    </location>
</feature>
<feature type="compositionally biased region" description="Low complexity" evidence="1">
    <location>
        <begin position="527"/>
        <end position="586"/>
    </location>
</feature>
<feature type="compositionally biased region" description="Polar residues" evidence="1">
    <location>
        <begin position="752"/>
        <end position="761"/>
    </location>
</feature>
<feature type="compositionally biased region" description="Gly residues" evidence="1">
    <location>
        <begin position="368"/>
        <end position="380"/>
    </location>
</feature>
<feature type="compositionally biased region" description="Pro residues" evidence="1">
    <location>
        <begin position="998"/>
        <end position="1017"/>
    </location>
</feature>
<dbReference type="RefSeq" id="WP_093940166.1">
    <property type="nucleotide sequence ID" value="NZ_CP022521.1"/>
</dbReference>
<dbReference type="Pfam" id="PF25547">
    <property type="entry name" value="WXG100_2"/>
    <property type="match status" value="1"/>
</dbReference>
<evidence type="ECO:0000259" key="3">
    <source>
        <dbReference type="Pfam" id="PF25547"/>
    </source>
</evidence>
<dbReference type="InterPro" id="IPR057746">
    <property type="entry name" value="CpnT-like_N"/>
</dbReference>
<feature type="compositionally biased region" description="Low complexity" evidence="1">
    <location>
        <begin position="422"/>
        <end position="456"/>
    </location>
</feature>
<gene>
    <name evidence="4" type="ORF">AHOG_04085</name>
</gene>
<reference evidence="4 5" key="1">
    <citation type="submission" date="2017-07" db="EMBL/GenBank/DDBJ databases">
        <title>Complete genome sequence of Actinoalloteichus hoggarensis DSM 45943, type strain of Actinoalloteichus hoggarensis.</title>
        <authorList>
            <person name="Ruckert C."/>
            <person name="Nouioui I."/>
            <person name="Willmese J."/>
            <person name="van Wezel G."/>
            <person name="Klenk H.-P."/>
            <person name="Kalinowski J."/>
            <person name="Zotchev S.B."/>
        </authorList>
    </citation>
    <scope>NUCLEOTIDE SEQUENCE [LARGE SCALE GENOMIC DNA]</scope>
    <source>
        <strain evidence="4 5">DSM 45943</strain>
    </source>
</reference>
<feature type="compositionally biased region" description="Pro residues" evidence="1">
    <location>
        <begin position="941"/>
        <end position="965"/>
    </location>
</feature>
<feature type="compositionally biased region" description="Pro residues" evidence="1">
    <location>
        <begin position="895"/>
        <end position="932"/>
    </location>
</feature>
<feature type="compositionally biased region" description="Polar residues" evidence="1">
    <location>
        <begin position="604"/>
        <end position="613"/>
    </location>
</feature>
<proteinExistence type="predicted"/>
<feature type="compositionally biased region" description="Pro residues" evidence="1">
    <location>
        <begin position="872"/>
        <end position="886"/>
    </location>
</feature>
<feature type="compositionally biased region" description="Gly residues" evidence="1">
    <location>
        <begin position="1068"/>
        <end position="1077"/>
    </location>
</feature>
<keyword evidence="2" id="KW-0812">Transmembrane</keyword>
<feature type="compositionally biased region" description="Pro residues" evidence="1">
    <location>
        <begin position="1090"/>
        <end position="1136"/>
    </location>
</feature>
<feature type="compositionally biased region" description="Low complexity" evidence="1">
    <location>
        <begin position="1156"/>
        <end position="1169"/>
    </location>
</feature>
<keyword evidence="5" id="KW-1185">Reference proteome</keyword>
<feature type="region of interest" description="Disordered" evidence="1">
    <location>
        <begin position="1739"/>
        <end position="1797"/>
    </location>
</feature>
<feature type="compositionally biased region" description="Gly residues" evidence="1">
    <location>
        <begin position="770"/>
        <end position="786"/>
    </location>
</feature>
<feature type="compositionally biased region" description="Low complexity" evidence="1">
    <location>
        <begin position="1961"/>
        <end position="1970"/>
    </location>
</feature>
<feature type="compositionally biased region" description="Low complexity" evidence="1">
    <location>
        <begin position="1615"/>
        <end position="1627"/>
    </location>
</feature>
<dbReference type="KEGG" id="ahg:AHOG_04085"/>
<dbReference type="Proteomes" id="UP000204221">
    <property type="component" value="Chromosome"/>
</dbReference>
<feature type="compositionally biased region" description="Basic and acidic residues" evidence="1">
    <location>
        <begin position="1269"/>
        <end position="1282"/>
    </location>
</feature>
<evidence type="ECO:0000313" key="4">
    <source>
        <dbReference type="EMBL" id="ASO18473.1"/>
    </source>
</evidence>
<feature type="compositionally biased region" description="Pro residues" evidence="1">
    <location>
        <begin position="1217"/>
        <end position="1228"/>
    </location>
</feature>
<feature type="compositionally biased region" description="Gly residues" evidence="1">
    <location>
        <begin position="685"/>
        <end position="710"/>
    </location>
</feature>
<feature type="compositionally biased region" description="Basic and acidic residues" evidence="1">
    <location>
        <begin position="1588"/>
        <end position="1598"/>
    </location>
</feature>
<feature type="compositionally biased region" description="Low complexity" evidence="1">
    <location>
        <begin position="381"/>
        <end position="412"/>
    </location>
</feature>
<evidence type="ECO:0000256" key="2">
    <source>
        <dbReference type="SAM" id="Phobius"/>
    </source>
</evidence>
<organism evidence="4 5">
    <name type="scientific">Actinoalloteichus hoggarensis</name>
    <dbReference type="NCBI Taxonomy" id="1470176"/>
    <lineage>
        <taxon>Bacteria</taxon>
        <taxon>Bacillati</taxon>
        <taxon>Actinomycetota</taxon>
        <taxon>Actinomycetes</taxon>
        <taxon>Pseudonocardiales</taxon>
        <taxon>Pseudonocardiaceae</taxon>
        <taxon>Actinoalloteichus</taxon>
    </lineage>
</organism>
<feature type="compositionally biased region" description="Gly residues" evidence="1">
    <location>
        <begin position="792"/>
        <end position="803"/>
    </location>
</feature>
<feature type="compositionally biased region" description="Gly residues" evidence="1">
    <location>
        <begin position="966"/>
        <end position="981"/>
    </location>
</feature>
<keyword evidence="2" id="KW-0472">Membrane</keyword>
<accession>A0A221VY84</accession>
<feature type="compositionally biased region" description="Gly residues" evidence="1">
    <location>
        <begin position="642"/>
        <end position="652"/>
    </location>
</feature>
<feature type="compositionally biased region" description="Low complexity" evidence="1">
    <location>
        <begin position="861"/>
        <end position="871"/>
    </location>
</feature>
<protein>
    <recommendedName>
        <fullName evidence="3">Outer membrane channel protein CpnT-like N-terminal domain-containing protein</fullName>
    </recommendedName>
</protein>
<evidence type="ECO:0000256" key="1">
    <source>
        <dbReference type="SAM" id="MobiDB-lite"/>
    </source>
</evidence>
<sequence>MGMEIPDEVKWLIPICVGMNWPEGDETALRRLGEAWRQAAADVGAVIEEGQAAADASLNCMEGQTADAFRQMWDQFVAGDERFLVSLQEFCEELGANCDATALEVEYTKYMIIASLIMLLIQILAMIAAAFATFGAASAGIPVAQAATRLTVQMIFRQLIISILKSVALEVAMSVGLDAAVQGLQMLQGNRESMDWGKIKDSAISGVISGVVGGVSGVIPTGATTGLSTSVTGSLTDGALRGATRGAAEGLVSTAAEGLITGQGITAQDLLYGTTSGAVGGAVDGTEQRADSINAPSPDLGGADSSNDGLGPDGDGSIDLLPDRGGSDGPSPADGGGDSGPGPNSGPSDPGAPGGGSPGPNALATAPGGTGLGDGTGGPGTAPSTIGPGPSTTGPNTPEPGTTGPGAAPGPSAGDGGPVGPPADSGSSPAGSPSNPPAAAGSTAASGSGSSHTPSAPDAPRTPDASSTPDAAPDTPAWNGGPPDGPGPGVDSSATVPPAGTPTSPQSDVPPAGSSSPDSPAAPAPAAPTTNPDSGASPGGAAPDDGTGASPGSAATGEVPSGDSPGGSAPSGGPSSPSAGLDRTAPTGGGGADGPPPGARSAGTSGPTSTPDTFGSIDPARGDSVAPRADSPADASTADRGAGTGLPPGGSMTGSTPTSGPRLEPALPPGAGALGPQPPTPGGLPPGGFGPGSADPGGAGAGPAGFGPAGTGPTNAPSGPTQGSDSTGPSVFGPGGPGGPTRPDSAAPSGPATITASSMTGGTDAPFTGGPAGLHGGTGGQPGGTGPAPSGGSAGGPAAGGMPGSVPFGPTGGGFSSPQGPGPGMSGPTTSSPGGQSGPPQGGRQPNPGGLGAPPPGPGQPGSSTAPRTAPTQPPRPLDAGPPPYQSGPAQQHPGGPPRQHPGSSPPNPGGRPPQPPGGPTPQRPGGPPPQHPHGATLPALAPPPGGPPGHRPTVPPLPPGPGGPGMPGGRQPGPYQGGPPHGGPQRPIGPPGAYGPGRPPGGPSPGGAPHPGPNGPAPSNDQSPRRQPGVPGHLGPGAPPPGAMGGPSDGFHKQPDGAGRQPDGPGRQSGGVGRPAGPGRPPNGLGLPPHMPNRFGPPPTHPTGPDRPGPTGPNPSGPGPHQQPGPSAPQSPPTGGPARPGADAPTRQPGDGDVPAPRGETPPAGTGPRPAPLPRGIGGIDGGPPPNRASAEPPATQALPPAPAPRTPEDAGVPSDPAPDAPTGPEDPTPRHEPADSATAADSSGATSSPEAAGSPDAVDSPDAAGSDVDRGLSPSEHEYPLSDGSTYDTSLGADQLDSAGGFESELAERLEGTGLTPEQFDELRQRPVENYTAEEVAAIRDVRDGVEAPAGEVVQRVLTSEVAANYLRNNPVFIPDGSGGRLQIFDPTKANGFTTRYRDVAELRGPADVIEGLRLDYTDLGYEERNGRPPYLPDDASIPVLRFPLDQPDNLTIPYGGTTPEGQMIMGGDARQDPPFTGNGFPGSEHHAIPEFQLSPTEFGEIAELWVVDREGDERLLAAFDPDSGQWSTTPHGEAWLSANDTARADLLAERDAASTTPTTDVDPADGATRRRETASSPDSTSPAEPADRAGDRDGPPDGADGSVETPSPAPDPAALLAASATTPAGRAFFPDEPETSRSAMDVAPDPDGRRTYDLHGDRQHVFIGDQTLTAAEFADVVRADPDWNGEAIRLLSCDTGGLPDGFAAQLARELGVEVLAPTEMGWVGADGSVFSAEGVQNADGDRIPTDPPGGRWDTFHPDGTSAEFGEGGPYLSDAPADPAAPEDARPRANTRSSDQVADYLAPPRDPDVPPVPVLLAPGQRFGDVVPDPDPNTWYRAEIQFEDADGDLRTRPLGDFFVGSDEAGPARLEYVSSTVPNEGLGTDSQAYFPPGDATGPVLGALGLVLDPGVVYDVIDGYGRQRFRTDDLAEPPRAVTWDGETTPSGDAPEGTERSTDDTTPEPSSTPVTTRTEEWNPREGAFTVEWADRAPEDRPANAEITLLQPDGSWHATIYTDGAGNISRVHTWAGPVDGLYNPELGNKSTMHFHHDETKADPHLKNREGAPIGNVVFGVIKPPEAGETPGEPRWLFHTDERGYTSAASGKLDFDKLSQHARYKIVQQILGHVGTDNEYKGLGLFFQGGHIFGHAAGGINERIALIPQWRKQNATFGRFLTADGWGEMENDLRETPDITVDAFDFWADRADGKETPTVIHIRFQITMGDPPVTSTHLRSFPNVPSATPLAP</sequence>
<feature type="compositionally biased region" description="Low complexity" evidence="1">
    <location>
        <begin position="711"/>
        <end position="720"/>
    </location>
</feature>
<feature type="region of interest" description="Disordered" evidence="1">
    <location>
        <begin position="1552"/>
        <end position="1656"/>
    </location>
</feature>
<dbReference type="OrthoDB" id="5524878at2"/>
<dbReference type="EMBL" id="CP022521">
    <property type="protein sequence ID" value="ASO18473.1"/>
    <property type="molecule type" value="Genomic_DNA"/>
</dbReference>
<name>A0A221VY84_9PSEU</name>
<feature type="compositionally biased region" description="Low complexity" evidence="1">
    <location>
        <begin position="507"/>
        <end position="519"/>
    </location>
</feature>
<feature type="domain" description="Outer membrane channel protein CpnT-like N-terminal" evidence="3">
    <location>
        <begin position="5"/>
        <end position="150"/>
    </location>
</feature>
<feature type="transmembrane region" description="Helical" evidence="2">
    <location>
        <begin position="116"/>
        <end position="139"/>
    </location>
</feature>
<evidence type="ECO:0000313" key="5">
    <source>
        <dbReference type="Proteomes" id="UP000204221"/>
    </source>
</evidence>
<keyword evidence="2" id="KW-1133">Transmembrane helix</keyword>
<feature type="region of interest" description="Disordered" evidence="1">
    <location>
        <begin position="282"/>
        <end position="1299"/>
    </location>
</feature>